<dbReference type="RefSeq" id="WP_196285718.1">
    <property type="nucleotide sequence ID" value="NZ_JADQDP010000002.1"/>
</dbReference>
<evidence type="ECO:0000256" key="1">
    <source>
        <dbReference type="SAM" id="Phobius"/>
    </source>
</evidence>
<sequence>MNPTAALSDTRVSDRRAQLLLAGCFLISVVMAFITKGTYDSGDSVKHYLFAHYAFQNPLNYFDSWAKPLFTLLASGPAQAGFIGMKLFQCTVVATSAWCAYVIARALRLPMPELAVLFCYTAPDYFIIQYSGLTEPLFGLVLVASVALAMTGRPGWSAALISFLPFVRSEGFILIGIWVVYLAWKRQWRFLPLVVLGYVLFTIAGAIVLGEPGWVFGRNPYATISVYGHGDWPHFVKSLPGLLGWVLSVLVAVGGLRMLRDCLRPERRQEPLFSAELLLVYGSITVFIAAHTIFWAKGLFNSFGLTRVLDVTTPLFAVVALNGLAALALLGRSPQAQRRIQLGFAVAAVLFLFSGARNALRWQRDFTLPPDQLVVEQAAAWLRQTDDLAWRPMAYEFPYVAVATGNNPFSPQMHPGLGLNQNGQLESLPVGALLIWDDWYAPTEAHVKLNNMRTDARYRERWQTALPRHPERPERDTTRIIIFERVR</sequence>
<dbReference type="AlphaFoldDB" id="A0A931FKT5"/>
<dbReference type="Proteomes" id="UP000645610">
    <property type="component" value="Unassembled WGS sequence"/>
</dbReference>
<evidence type="ECO:0000313" key="3">
    <source>
        <dbReference type="Proteomes" id="UP000645610"/>
    </source>
</evidence>
<keyword evidence="3" id="KW-1185">Reference proteome</keyword>
<evidence type="ECO:0000313" key="2">
    <source>
        <dbReference type="EMBL" id="MBF9141346.1"/>
    </source>
</evidence>
<feature type="transmembrane region" description="Helical" evidence="1">
    <location>
        <begin position="242"/>
        <end position="259"/>
    </location>
</feature>
<name>A0A931FKT5_9BACT</name>
<organism evidence="2 3">
    <name type="scientific">Hymenobacter properus</name>
    <dbReference type="NCBI Taxonomy" id="2791026"/>
    <lineage>
        <taxon>Bacteria</taxon>
        <taxon>Pseudomonadati</taxon>
        <taxon>Bacteroidota</taxon>
        <taxon>Cytophagia</taxon>
        <taxon>Cytophagales</taxon>
        <taxon>Hymenobacteraceae</taxon>
        <taxon>Hymenobacter</taxon>
    </lineage>
</organism>
<keyword evidence="1" id="KW-1133">Transmembrane helix</keyword>
<reference evidence="2 3" key="1">
    <citation type="submission" date="2020-11" db="EMBL/GenBank/DDBJ databases">
        <authorList>
            <person name="Kim M.K."/>
        </authorList>
    </citation>
    <scope>NUCLEOTIDE SEQUENCE [LARGE SCALE GENOMIC DNA]</scope>
    <source>
        <strain evidence="2 3">BT439</strain>
    </source>
</reference>
<feature type="transmembrane region" description="Helical" evidence="1">
    <location>
        <begin position="271"/>
        <end position="296"/>
    </location>
</feature>
<proteinExistence type="predicted"/>
<gene>
    <name evidence="2" type="ORF">I2I01_06855</name>
</gene>
<feature type="transmembrane region" description="Helical" evidence="1">
    <location>
        <begin position="190"/>
        <end position="210"/>
    </location>
</feature>
<feature type="transmembrane region" description="Helical" evidence="1">
    <location>
        <begin position="125"/>
        <end position="150"/>
    </location>
</feature>
<feature type="transmembrane region" description="Helical" evidence="1">
    <location>
        <begin position="308"/>
        <end position="330"/>
    </location>
</feature>
<feature type="transmembrane region" description="Helical" evidence="1">
    <location>
        <begin position="82"/>
        <end position="104"/>
    </location>
</feature>
<feature type="transmembrane region" description="Helical" evidence="1">
    <location>
        <begin position="19"/>
        <end position="39"/>
    </location>
</feature>
<dbReference type="EMBL" id="JADQDP010000002">
    <property type="protein sequence ID" value="MBF9141346.1"/>
    <property type="molecule type" value="Genomic_DNA"/>
</dbReference>
<protein>
    <submittedName>
        <fullName evidence="2">Uncharacterized protein</fullName>
    </submittedName>
</protein>
<keyword evidence="1" id="KW-0812">Transmembrane</keyword>
<accession>A0A931FKT5</accession>
<comment type="caution">
    <text evidence="2">The sequence shown here is derived from an EMBL/GenBank/DDBJ whole genome shotgun (WGS) entry which is preliminary data.</text>
</comment>
<keyword evidence="1" id="KW-0472">Membrane</keyword>
<feature type="transmembrane region" description="Helical" evidence="1">
    <location>
        <begin position="156"/>
        <end position="183"/>
    </location>
</feature>